<evidence type="ECO:0000256" key="4">
    <source>
        <dbReference type="ARBA" id="ARBA00048782"/>
    </source>
</evidence>
<dbReference type="InterPro" id="IPR002569">
    <property type="entry name" value="Met_Sox_Rdtase_MsrA_dom"/>
</dbReference>
<dbReference type="Proteomes" id="UP000245375">
    <property type="component" value="Unassembled WGS sequence"/>
</dbReference>
<protein>
    <recommendedName>
        <fullName evidence="1">peptide-methionine (S)-S-oxide reductase</fullName>
        <ecNumber evidence="1">1.8.4.11</ecNumber>
    </recommendedName>
</protein>
<dbReference type="SUPFAM" id="SSF55068">
    <property type="entry name" value="Peptide methionine sulfoxide reductase"/>
    <property type="match status" value="1"/>
</dbReference>
<dbReference type="AlphaFoldDB" id="A0A2U2X4B6"/>
<name>A0A2U2X4B6_9FLAO</name>
<organism evidence="6 7">
    <name type="scientific">Algibacter marinivivus</name>
    <dbReference type="NCBI Taxonomy" id="2100723"/>
    <lineage>
        <taxon>Bacteria</taxon>
        <taxon>Pseudomonadati</taxon>
        <taxon>Bacteroidota</taxon>
        <taxon>Flavobacteriia</taxon>
        <taxon>Flavobacteriales</taxon>
        <taxon>Flavobacteriaceae</taxon>
        <taxon>Algibacter</taxon>
    </lineage>
</organism>
<dbReference type="PANTHER" id="PTHR43774:SF1">
    <property type="entry name" value="PEPTIDE METHIONINE SULFOXIDE REDUCTASE MSRA 2"/>
    <property type="match status" value="1"/>
</dbReference>
<keyword evidence="7" id="KW-1185">Reference proteome</keyword>
<reference evidence="7" key="3">
    <citation type="submission" date="2018-05" db="EMBL/GenBank/DDBJ databases">
        <authorList>
            <person name="Lu D."/>
        </authorList>
    </citation>
    <scope>NUCLEOTIDE SEQUENCE [LARGE SCALE GENOMIC DNA]</scope>
    <source>
        <strain evidence="7">ZY111</strain>
    </source>
</reference>
<dbReference type="RefSeq" id="WP_109352967.1">
    <property type="nucleotide sequence ID" value="NZ_QFRI01000002.1"/>
</dbReference>
<evidence type="ECO:0000313" key="7">
    <source>
        <dbReference type="Proteomes" id="UP000245375"/>
    </source>
</evidence>
<evidence type="ECO:0000256" key="2">
    <source>
        <dbReference type="ARBA" id="ARBA00023002"/>
    </source>
</evidence>
<reference evidence="6 7" key="2">
    <citation type="submission" date="2018-05" db="EMBL/GenBank/DDBJ databases">
        <title>Algibacter marinivivus sp. nov., isolated from sample around a algae.</title>
        <authorList>
            <person name="Zhong X."/>
        </authorList>
    </citation>
    <scope>NUCLEOTIDE SEQUENCE [LARGE SCALE GENOMIC DNA]</scope>
    <source>
        <strain evidence="6 7">ZY111</strain>
    </source>
</reference>
<dbReference type="EC" id="1.8.4.11" evidence="1"/>
<dbReference type="GO" id="GO:0008113">
    <property type="term" value="F:peptide-methionine (S)-S-oxide reductase activity"/>
    <property type="evidence" value="ECO:0007669"/>
    <property type="project" value="UniProtKB-EC"/>
</dbReference>
<evidence type="ECO:0000313" key="6">
    <source>
        <dbReference type="EMBL" id="PWH82612.1"/>
    </source>
</evidence>
<comment type="catalytic activity">
    <reaction evidence="4">
        <text>[thioredoxin]-disulfide + L-methionine + H2O = L-methionine (S)-S-oxide + [thioredoxin]-dithiol</text>
        <dbReference type="Rhea" id="RHEA:19993"/>
        <dbReference type="Rhea" id="RHEA-COMP:10698"/>
        <dbReference type="Rhea" id="RHEA-COMP:10700"/>
        <dbReference type="ChEBI" id="CHEBI:15377"/>
        <dbReference type="ChEBI" id="CHEBI:29950"/>
        <dbReference type="ChEBI" id="CHEBI:50058"/>
        <dbReference type="ChEBI" id="CHEBI:57844"/>
        <dbReference type="ChEBI" id="CHEBI:58772"/>
        <dbReference type="EC" id="1.8.4.11"/>
    </reaction>
</comment>
<dbReference type="EMBL" id="QFRI01000002">
    <property type="protein sequence ID" value="PWH82612.1"/>
    <property type="molecule type" value="Genomic_DNA"/>
</dbReference>
<evidence type="ECO:0000259" key="5">
    <source>
        <dbReference type="Pfam" id="PF01625"/>
    </source>
</evidence>
<accession>A0A2U2X4B6</accession>
<evidence type="ECO:0000256" key="1">
    <source>
        <dbReference type="ARBA" id="ARBA00012502"/>
    </source>
</evidence>
<dbReference type="InterPro" id="IPR036509">
    <property type="entry name" value="Met_Sox_Rdtase_MsrA_sf"/>
</dbReference>
<dbReference type="OrthoDB" id="4174719at2"/>
<keyword evidence="2" id="KW-0560">Oxidoreductase</keyword>
<dbReference type="PANTHER" id="PTHR43774">
    <property type="entry name" value="PEPTIDE METHIONINE SULFOXIDE REDUCTASE"/>
    <property type="match status" value="1"/>
</dbReference>
<gene>
    <name evidence="6" type="ORF">DIS18_10245</name>
</gene>
<reference evidence="7" key="1">
    <citation type="submission" date="2018-05" db="EMBL/GenBank/DDBJ databases">
        <title>Algibacter marinivivus sp. nov., isolated from sample around a algae.</title>
        <authorList>
            <person name="Lu D."/>
        </authorList>
    </citation>
    <scope>NUCLEOTIDE SEQUENCE [LARGE SCALE GENOMIC DNA]</scope>
    <source>
        <strain evidence="7">ZY111</strain>
    </source>
</reference>
<comment type="caution">
    <text evidence="6">The sequence shown here is derived from an EMBL/GenBank/DDBJ whole genome shotgun (WGS) entry which is preliminary data.</text>
</comment>
<dbReference type="Pfam" id="PF01625">
    <property type="entry name" value="PMSR"/>
    <property type="match status" value="1"/>
</dbReference>
<proteinExistence type="predicted"/>
<dbReference type="Gene3D" id="3.30.1060.10">
    <property type="entry name" value="Peptide methionine sulphoxide reductase MsrA"/>
    <property type="match status" value="1"/>
</dbReference>
<evidence type="ECO:0000256" key="3">
    <source>
        <dbReference type="ARBA" id="ARBA00047806"/>
    </source>
</evidence>
<sequence>MNSLQRIGFGGGCHWCTEAVFQSLHGVINVQQGWIASDGENNTFSEAVIIDYDARLIPLDVLIEIHLHTHKSTSAHSMRKKYRSAIYVFRKEDEEITKDILESYQSKFNNKLITQVLPYSEFKPSREAITNYYFKNPQKPFCKTFINPKLKLLLKKFSTYTNNKIAHLNTEKA</sequence>
<feature type="domain" description="Peptide methionine sulphoxide reductase MsrA" evidence="5">
    <location>
        <begin position="7"/>
        <end position="142"/>
    </location>
</feature>
<comment type="catalytic activity">
    <reaction evidence="3">
        <text>L-methionyl-[protein] + [thioredoxin]-disulfide + H2O = L-methionyl-(S)-S-oxide-[protein] + [thioredoxin]-dithiol</text>
        <dbReference type="Rhea" id="RHEA:14217"/>
        <dbReference type="Rhea" id="RHEA-COMP:10698"/>
        <dbReference type="Rhea" id="RHEA-COMP:10700"/>
        <dbReference type="Rhea" id="RHEA-COMP:12313"/>
        <dbReference type="Rhea" id="RHEA-COMP:12315"/>
        <dbReference type="ChEBI" id="CHEBI:15377"/>
        <dbReference type="ChEBI" id="CHEBI:16044"/>
        <dbReference type="ChEBI" id="CHEBI:29950"/>
        <dbReference type="ChEBI" id="CHEBI:44120"/>
        <dbReference type="ChEBI" id="CHEBI:50058"/>
        <dbReference type="EC" id="1.8.4.11"/>
    </reaction>
</comment>